<keyword evidence="4" id="KW-1185">Reference proteome</keyword>
<proteinExistence type="predicted"/>
<name>A0ABU8L7L6_9MICO</name>
<evidence type="ECO:0000256" key="2">
    <source>
        <dbReference type="SAM" id="Phobius"/>
    </source>
</evidence>
<feature type="transmembrane region" description="Helical" evidence="2">
    <location>
        <begin position="61"/>
        <end position="78"/>
    </location>
</feature>
<evidence type="ECO:0000313" key="4">
    <source>
        <dbReference type="Proteomes" id="UP001371224"/>
    </source>
</evidence>
<comment type="caution">
    <text evidence="3">The sequence shown here is derived from an EMBL/GenBank/DDBJ whole genome shotgun (WGS) entry which is preliminary data.</text>
</comment>
<organism evidence="3 4">
    <name type="scientific">Microbacterium bandirmense</name>
    <dbReference type="NCBI Taxonomy" id="3122050"/>
    <lineage>
        <taxon>Bacteria</taxon>
        <taxon>Bacillati</taxon>
        <taxon>Actinomycetota</taxon>
        <taxon>Actinomycetes</taxon>
        <taxon>Micrococcales</taxon>
        <taxon>Microbacteriaceae</taxon>
        <taxon>Microbacterium</taxon>
    </lineage>
</organism>
<dbReference type="RefSeq" id="WP_337330992.1">
    <property type="nucleotide sequence ID" value="NZ_JBBDGM010000002.1"/>
</dbReference>
<feature type="compositionally biased region" description="Low complexity" evidence="1">
    <location>
        <begin position="124"/>
        <end position="134"/>
    </location>
</feature>
<feature type="region of interest" description="Disordered" evidence="1">
    <location>
        <begin position="121"/>
        <end position="140"/>
    </location>
</feature>
<reference evidence="3 4" key="1">
    <citation type="submission" date="2024-02" db="EMBL/GenBank/DDBJ databases">
        <authorList>
            <person name="Saticioglu I.B."/>
        </authorList>
    </citation>
    <scope>NUCLEOTIDE SEQUENCE [LARGE SCALE GENOMIC DNA]</scope>
    <source>
        <strain evidence="3 4">Mu-80</strain>
    </source>
</reference>
<keyword evidence="2" id="KW-1133">Transmembrane helix</keyword>
<keyword evidence="2" id="KW-0472">Membrane</keyword>
<feature type="transmembrane region" description="Helical" evidence="2">
    <location>
        <begin position="98"/>
        <end position="115"/>
    </location>
</feature>
<keyword evidence="2" id="KW-0812">Transmembrane</keyword>
<protein>
    <submittedName>
        <fullName evidence="3">Histidinol dehydrogenase</fullName>
    </submittedName>
</protein>
<dbReference type="Proteomes" id="UP001371224">
    <property type="component" value="Unassembled WGS sequence"/>
</dbReference>
<feature type="transmembrane region" description="Helical" evidence="2">
    <location>
        <begin position="34"/>
        <end position="54"/>
    </location>
</feature>
<sequence length="140" mass="14301">MRSILSRGLSWLAAALVGAVYGVAATIAHSFTLGPVPLGLIVGAIGCGALLIALRALTGDRWAALAAGIGMMALILVISQRGPGGSIIVPNTPLGNIWMYVASGIVLLVVAWPDMSRLRALSSPRPAATPPAEARTPEEP</sequence>
<evidence type="ECO:0000313" key="3">
    <source>
        <dbReference type="EMBL" id="MEJ1087322.1"/>
    </source>
</evidence>
<gene>
    <name evidence="3" type="ORF">WDU99_03215</name>
</gene>
<dbReference type="EMBL" id="JBBDGM010000002">
    <property type="protein sequence ID" value="MEJ1087322.1"/>
    <property type="molecule type" value="Genomic_DNA"/>
</dbReference>
<evidence type="ECO:0000256" key="1">
    <source>
        <dbReference type="SAM" id="MobiDB-lite"/>
    </source>
</evidence>
<accession>A0ABU8L7L6</accession>